<feature type="compositionally biased region" description="Acidic residues" evidence="1">
    <location>
        <begin position="74"/>
        <end position="84"/>
    </location>
</feature>
<feature type="compositionally biased region" description="Gly residues" evidence="1">
    <location>
        <begin position="308"/>
        <end position="318"/>
    </location>
</feature>
<dbReference type="Proteomes" id="UP000193467">
    <property type="component" value="Unassembled WGS sequence"/>
</dbReference>
<dbReference type="STRING" id="106004.A0A1Y2DJV9"/>
<evidence type="ECO:0000313" key="2">
    <source>
        <dbReference type="EMBL" id="ORY59434.1"/>
    </source>
</evidence>
<dbReference type="AlphaFoldDB" id="A0A1Y2DJV9"/>
<feature type="compositionally biased region" description="Low complexity" evidence="1">
    <location>
        <begin position="9"/>
        <end position="21"/>
    </location>
</feature>
<feature type="compositionally biased region" description="Basic and acidic residues" evidence="1">
    <location>
        <begin position="85"/>
        <end position="101"/>
    </location>
</feature>
<dbReference type="InParanoid" id="A0A1Y2DJV9"/>
<reference evidence="2 3" key="1">
    <citation type="submission" date="2016-07" db="EMBL/GenBank/DDBJ databases">
        <title>Pervasive Adenine N6-methylation of Active Genes in Fungi.</title>
        <authorList>
            <consortium name="DOE Joint Genome Institute"/>
            <person name="Mondo S.J."/>
            <person name="Dannebaum R.O."/>
            <person name="Kuo R.C."/>
            <person name="Labutti K."/>
            <person name="Haridas S."/>
            <person name="Kuo A."/>
            <person name="Salamov A."/>
            <person name="Ahrendt S.R."/>
            <person name="Lipzen A."/>
            <person name="Sullivan W."/>
            <person name="Andreopoulos W.B."/>
            <person name="Clum A."/>
            <person name="Lindquist E."/>
            <person name="Daum C."/>
            <person name="Ramamoorthy G.K."/>
            <person name="Gryganskyi A."/>
            <person name="Culley D."/>
            <person name="Magnuson J.K."/>
            <person name="James T.Y."/>
            <person name="O'Malley M.A."/>
            <person name="Stajich J.E."/>
            <person name="Spatafora J.W."/>
            <person name="Visel A."/>
            <person name="Grigoriev I.V."/>
        </authorList>
    </citation>
    <scope>NUCLEOTIDE SEQUENCE [LARGE SCALE GENOMIC DNA]</scope>
    <source>
        <strain evidence="2 3">62-1032</strain>
    </source>
</reference>
<organism evidence="2 3">
    <name type="scientific">Leucosporidium creatinivorum</name>
    <dbReference type="NCBI Taxonomy" id="106004"/>
    <lineage>
        <taxon>Eukaryota</taxon>
        <taxon>Fungi</taxon>
        <taxon>Dikarya</taxon>
        <taxon>Basidiomycota</taxon>
        <taxon>Pucciniomycotina</taxon>
        <taxon>Microbotryomycetes</taxon>
        <taxon>Leucosporidiales</taxon>
        <taxon>Leucosporidium</taxon>
    </lineage>
</organism>
<feature type="compositionally biased region" description="Low complexity" evidence="1">
    <location>
        <begin position="192"/>
        <end position="206"/>
    </location>
</feature>
<name>A0A1Y2DJV9_9BASI</name>
<proteinExistence type="predicted"/>
<evidence type="ECO:0000256" key="1">
    <source>
        <dbReference type="SAM" id="MobiDB-lite"/>
    </source>
</evidence>
<protein>
    <submittedName>
        <fullName evidence="2">Uncharacterized protein</fullName>
    </submittedName>
</protein>
<evidence type="ECO:0000313" key="3">
    <source>
        <dbReference type="Proteomes" id="UP000193467"/>
    </source>
</evidence>
<sequence length="365" mass="39147">MDDEEPVVALAAKAKASKTMARVIADSDEDEDQEPAPNPAPSVDSTSNSARRKSKDDSKRKSSKSKGKKRVIESDEDGDDEGDEGEKNAPFKLVSEDEHSPVKKARKSSSKGKEKAISPAVATPAPVAGRGRRRSSATERMLAVMEAAAKEPEESLLFAAAARDKSGPSQASGEQEEEKEEEAVKNDIPKRANAPPAVGTPVAPAAKRVLGSASRAGTPGLSKSTPKNPRSLAGVLERTGLSGLRHPGLSSRAKIPRLHTNLKPPPPPKAALPKEKERKKKGHESYSDEEKPGGRPSTPRSGMTRITIGGGSISGGRRWGWTPTTEGGRGRLFRRARLLYPRVAFLLYFSSIYRLQLVLFPSMLP</sequence>
<feature type="compositionally biased region" description="Basic and acidic residues" evidence="1">
    <location>
        <begin position="283"/>
        <end position="293"/>
    </location>
</feature>
<dbReference type="OrthoDB" id="2537729at2759"/>
<accession>A0A1Y2DJV9</accession>
<gene>
    <name evidence="2" type="ORF">BCR35DRAFT_200752</name>
</gene>
<comment type="caution">
    <text evidence="2">The sequence shown here is derived from an EMBL/GenBank/DDBJ whole genome shotgun (WGS) entry which is preliminary data.</text>
</comment>
<feature type="region of interest" description="Disordered" evidence="1">
    <location>
        <begin position="1"/>
        <end position="324"/>
    </location>
</feature>
<dbReference type="EMBL" id="MCGR01000076">
    <property type="protein sequence ID" value="ORY59434.1"/>
    <property type="molecule type" value="Genomic_DNA"/>
</dbReference>
<keyword evidence="3" id="KW-1185">Reference proteome</keyword>